<dbReference type="EMBL" id="BART01021582">
    <property type="protein sequence ID" value="GAH02012.1"/>
    <property type="molecule type" value="Genomic_DNA"/>
</dbReference>
<sequence length="89" mass="9853">MSFIFGQVIGDTSYLKAQKELGTAKALSISMTFPLFTFIMSIIFLNYPFDIRIIISILFIGIGVVIIATSKINLEDVNVSNRDQVSSSK</sequence>
<reference evidence="3" key="1">
    <citation type="journal article" date="2014" name="Front. Microbiol.">
        <title>High frequency of phylogenetically diverse reductive dehalogenase-homologous genes in deep subseafloor sedimentary metagenomes.</title>
        <authorList>
            <person name="Kawai M."/>
            <person name="Futagami T."/>
            <person name="Toyoda A."/>
            <person name="Takaki Y."/>
            <person name="Nishi S."/>
            <person name="Hori S."/>
            <person name="Arai W."/>
            <person name="Tsubouchi T."/>
            <person name="Morono Y."/>
            <person name="Uchiyama I."/>
            <person name="Ito T."/>
            <person name="Fujiyama A."/>
            <person name="Inagaki F."/>
            <person name="Takami H."/>
        </authorList>
    </citation>
    <scope>NUCLEOTIDE SEQUENCE</scope>
    <source>
        <strain evidence="3">Expedition CK06-06</strain>
    </source>
</reference>
<dbReference type="InterPro" id="IPR000620">
    <property type="entry name" value="EamA_dom"/>
</dbReference>
<dbReference type="Pfam" id="PF00892">
    <property type="entry name" value="EamA"/>
    <property type="match status" value="1"/>
</dbReference>
<proteinExistence type="predicted"/>
<feature type="domain" description="EamA" evidence="2">
    <location>
        <begin position="4"/>
        <end position="68"/>
    </location>
</feature>
<keyword evidence="1" id="KW-0812">Transmembrane</keyword>
<gene>
    <name evidence="3" type="ORF">S01H4_39766</name>
</gene>
<comment type="caution">
    <text evidence="3">The sequence shown here is derived from an EMBL/GenBank/DDBJ whole genome shotgun (WGS) entry which is preliminary data.</text>
</comment>
<organism evidence="3">
    <name type="scientific">marine sediment metagenome</name>
    <dbReference type="NCBI Taxonomy" id="412755"/>
    <lineage>
        <taxon>unclassified sequences</taxon>
        <taxon>metagenomes</taxon>
        <taxon>ecological metagenomes</taxon>
    </lineage>
</organism>
<evidence type="ECO:0000256" key="1">
    <source>
        <dbReference type="SAM" id="Phobius"/>
    </source>
</evidence>
<feature type="transmembrane region" description="Helical" evidence="1">
    <location>
        <begin position="26"/>
        <end position="47"/>
    </location>
</feature>
<name>X1C3W7_9ZZZZ</name>
<evidence type="ECO:0000313" key="3">
    <source>
        <dbReference type="EMBL" id="GAH02012.1"/>
    </source>
</evidence>
<keyword evidence="1" id="KW-1133">Transmembrane helix</keyword>
<keyword evidence="1" id="KW-0472">Membrane</keyword>
<dbReference type="AlphaFoldDB" id="X1C3W7"/>
<accession>X1C3W7</accession>
<dbReference type="InterPro" id="IPR037185">
    <property type="entry name" value="EmrE-like"/>
</dbReference>
<dbReference type="GO" id="GO:0016020">
    <property type="term" value="C:membrane"/>
    <property type="evidence" value="ECO:0007669"/>
    <property type="project" value="InterPro"/>
</dbReference>
<feature type="non-terminal residue" evidence="3">
    <location>
        <position position="89"/>
    </location>
</feature>
<feature type="transmembrane region" description="Helical" evidence="1">
    <location>
        <begin position="53"/>
        <end position="74"/>
    </location>
</feature>
<dbReference type="SUPFAM" id="SSF103481">
    <property type="entry name" value="Multidrug resistance efflux transporter EmrE"/>
    <property type="match status" value="1"/>
</dbReference>
<protein>
    <recommendedName>
        <fullName evidence="2">EamA domain-containing protein</fullName>
    </recommendedName>
</protein>
<evidence type="ECO:0000259" key="2">
    <source>
        <dbReference type="Pfam" id="PF00892"/>
    </source>
</evidence>